<dbReference type="Proteomes" id="UP000075714">
    <property type="component" value="Unassembled WGS sequence"/>
</dbReference>
<evidence type="ECO:0000259" key="2">
    <source>
        <dbReference type="PROSITE" id="PS50011"/>
    </source>
</evidence>
<dbReference type="InterPro" id="IPR008271">
    <property type="entry name" value="Ser/Thr_kinase_AS"/>
</dbReference>
<evidence type="ECO:0000313" key="3">
    <source>
        <dbReference type="EMBL" id="KXZ47665.1"/>
    </source>
</evidence>
<comment type="caution">
    <text evidence="3">The sequence shown here is derived from an EMBL/GenBank/DDBJ whole genome shotgun (WGS) entry which is preliminary data.</text>
</comment>
<gene>
    <name evidence="3" type="ORF">GPECTOR_33g547</name>
</gene>
<dbReference type="SMART" id="SM00220">
    <property type="entry name" value="S_TKc"/>
    <property type="match status" value="1"/>
</dbReference>
<dbReference type="PANTHER" id="PTHR44329:SF214">
    <property type="entry name" value="PROTEIN KINASE DOMAIN-CONTAINING PROTEIN"/>
    <property type="match status" value="1"/>
</dbReference>
<dbReference type="PANTHER" id="PTHR44329">
    <property type="entry name" value="SERINE/THREONINE-PROTEIN KINASE TNNI3K-RELATED"/>
    <property type="match status" value="1"/>
</dbReference>
<dbReference type="OrthoDB" id="541673at2759"/>
<dbReference type="InterPro" id="IPR000719">
    <property type="entry name" value="Prot_kinase_dom"/>
</dbReference>
<feature type="domain" description="Protein kinase" evidence="2">
    <location>
        <begin position="709"/>
        <end position="1084"/>
    </location>
</feature>
<evidence type="ECO:0000313" key="4">
    <source>
        <dbReference type="Proteomes" id="UP000075714"/>
    </source>
</evidence>
<dbReference type="PROSITE" id="PS00108">
    <property type="entry name" value="PROTEIN_KINASE_ST"/>
    <property type="match status" value="1"/>
</dbReference>
<dbReference type="GO" id="GO:0005524">
    <property type="term" value="F:ATP binding"/>
    <property type="evidence" value="ECO:0007669"/>
    <property type="project" value="InterPro"/>
</dbReference>
<dbReference type="EMBL" id="LSYV01000034">
    <property type="protein sequence ID" value="KXZ47665.1"/>
    <property type="molecule type" value="Genomic_DNA"/>
</dbReference>
<dbReference type="Pfam" id="PF00069">
    <property type="entry name" value="Pkinase"/>
    <property type="match status" value="1"/>
</dbReference>
<keyword evidence="4" id="KW-1185">Reference proteome</keyword>
<dbReference type="InterPro" id="IPR051681">
    <property type="entry name" value="Ser/Thr_Kinases-Pseudokinases"/>
</dbReference>
<evidence type="ECO:0000256" key="1">
    <source>
        <dbReference type="SAM" id="MobiDB-lite"/>
    </source>
</evidence>
<dbReference type="InterPro" id="IPR011009">
    <property type="entry name" value="Kinase-like_dom_sf"/>
</dbReference>
<dbReference type="SUPFAM" id="SSF56112">
    <property type="entry name" value="Protein kinase-like (PK-like)"/>
    <property type="match status" value="1"/>
</dbReference>
<reference evidence="4" key="1">
    <citation type="journal article" date="2016" name="Nat. Commun.">
        <title>The Gonium pectorale genome demonstrates co-option of cell cycle regulation during the evolution of multicellularity.</title>
        <authorList>
            <person name="Hanschen E.R."/>
            <person name="Marriage T.N."/>
            <person name="Ferris P.J."/>
            <person name="Hamaji T."/>
            <person name="Toyoda A."/>
            <person name="Fujiyama A."/>
            <person name="Neme R."/>
            <person name="Noguchi H."/>
            <person name="Minakuchi Y."/>
            <person name="Suzuki M."/>
            <person name="Kawai-Toyooka H."/>
            <person name="Smith D.R."/>
            <person name="Sparks H."/>
            <person name="Anderson J."/>
            <person name="Bakaric R."/>
            <person name="Luria V."/>
            <person name="Karger A."/>
            <person name="Kirschner M.W."/>
            <person name="Durand P.M."/>
            <person name="Michod R.E."/>
            <person name="Nozaki H."/>
            <person name="Olson B.J."/>
        </authorList>
    </citation>
    <scope>NUCLEOTIDE SEQUENCE [LARGE SCALE GENOMIC DNA]</scope>
    <source>
        <strain evidence="4">NIES-2863</strain>
    </source>
</reference>
<dbReference type="AlphaFoldDB" id="A0A150GDJ8"/>
<name>A0A150GDJ8_GONPE</name>
<dbReference type="PROSITE" id="PS50011">
    <property type="entry name" value="PROTEIN_KINASE_DOM"/>
    <property type="match status" value="1"/>
</dbReference>
<proteinExistence type="predicted"/>
<protein>
    <recommendedName>
        <fullName evidence="2">Protein kinase domain-containing protein</fullName>
    </recommendedName>
</protein>
<dbReference type="GO" id="GO:0004674">
    <property type="term" value="F:protein serine/threonine kinase activity"/>
    <property type="evidence" value="ECO:0007669"/>
    <property type="project" value="TreeGrafter"/>
</dbReference>
<accession>A0A150GDJ8</accession>
<organism evidence="3 4">
    <name type="scientific">Gonium pectorale</name>
    <name type="common">Green alga</name>
    <dbReference type="NCBI Taxonomy" id="33097"/>
    <lineage>
        <taxon>Eukaryota</taxon>
        <taxon>Viridiplantae</taxon>
        <taxon>Chlorophyta</taxon>
        <taxon>core chlorophytes</taxon>
        <taxon>Chlorophyceae</taxon>
        <taxon>CS clade</taxon>
        <taxon>Chlamydomonadales</taxon>
        <taxon>Volvocaceae</taxon>
        <taxon>Gonium</taxon>
    </lineage>
</organism>
<feature type="region of interest" description="Disordered" evidence="1">
    <location>
        <begin position="621"/>
        <end position="642"/>
    </location>
</feature>
<feature type="region of interest" description="Disordered" evidence="1">
    <location>
        <begin position="266"/>
        <end position="286"/>
    </location>
</feature>
<dbReference type="STRING" id="33097.A0A150GDJ8"/>
<sequence length="1108" mass="112608">MRFSGLQLVGEAFDELLKAHGGDTYTRINILLETVRRTLRASDARLALLSADGCWVFLAPPAPGAVGPARVAGVSANGADGSRDSTSGGTGSVAVSGGDAGGAQEGFGISPRELNLLMRLAQFLVFGVMGAPPQARMLGALTRRLSCLPESPNLHYFVAGLLHAVPELLHTRFGLTLHPVFIVCHGVAPGANAIYFARRQTKDATGSAAAAAAASWTGISSGDGSQANSSPLVRAIRVSMRQTLLAELLSSAAGQDGSLDAGQAAAAAAATASPPPAGAVHGHTDGSHSQFITKLLPNIAAHMVGEGPGCRDVLLCSNIVGGSIGSMVLCVQAVPSRSGDVEEAAEAAAAGAAAPLARAAAGDAGAEASTAPPQPWAVPVGVAGVRTSGAAHPQAFPMHTTPAARAHALQCQRQFGMYLLSPEPLPGAVLQAVADELRQLLGMILYACSVDGGPLSLGDLGSCNAELGALQQKALGLETEEVTTSGVNAAEAAPSITDGPLSASLPFGGVMDAAGTAAASTAALAAAGGSSGGGSRRPAAQGQAVPLPLLLSADRMVRSGEAARLQAPPGRPVSLSRFRRIGSLLPAGPASAASAARVRAAAAPLPGRAHSQAHLLLSRESPRAVRPAGGQGAGGAGQPEPAADGAELALQWMHFTAPEVLLESSAADASSMQTMVSSLRSGVTAALTGAMTLSSSDDRSLLAQELAAIRLSKIIGHGGQGLVLRGTFHGLETAVKVIAHKRPVAAAKGDTPAAAAGEGAAGGGGAGGGGAAAAAGVAGDGEYGLDGFQDVVGARRGAMELVVTGALSHPNIVQVLASFSEVVLARCTFRGDPQPQLRLFLRDDPVLSEQAGPPAAPNTVVCLEYCDAGTLLAAARAGAFRLPGTAAAFATIRPALVPLYTSLLEIALALRYLHARRLVHCDVKPSNVLLKSSSRDPRGWNCKLSDFGCVRLMTELPGGPGGPDPDQPGGWGGGGAPFGFKNAKPVGTVAYMAPELFVKDVALGPAVDVYAFGITMWELLMNRTPYEGYDSQALPRLVAHEHLRPEFDPLSPLEYIHLAGRCWSAHASRRPTAAQLVRELEGLLEAAQRAEEKRLARRQLVVNATTVM</sequence>
<dbReference type="Gene3D" id="1.10.510.10">
    <property type="entry name" value="Transferase(Phosphotransferase) domain 1"/>
    <property type="match status" value="1"/>
</dbReference>